<dbReference type="Pfam" id="PF00269">
    <property type="entry name" value="SASP"/>
    <property type="match status" value="1"/>
</dbReference>
<protein>
    <submittedName>
        <fullName evidence="5">Acid-soluble spore protein</fullName>
    </submittedName>
</protein>
<comment type="function">
    <text evidence="1">SASP are bound to spore DNA. They are double-stranded DNA-binding proteins that cause DNA to change to an a-like conformation. They protect the DNA backbone from chemical and enzymatic cleavage and are thus involved in dormant spore's high resistance to UV light.</text>
</comment>
<dbReference type="GO" id="GO:0006265">
    <property type="term" value="P:DNA topological change"/>
    <property type="evidence" value="ECO:0007669"/>
    <property type="project" value="InterPro"/>
</dbReference>
<dbReference type="InterPro" id="IPR050847">
    <property type="entry name" value="SASP_DNA-binding"/>
</dbReference>
<dbReference type="InterPro" id="IPR018126">
    <property type="entry name" value="SASP_alpha/beta-type_CS"/>
</dbReference>
<dbReference type="InterPro" id="IPR038300">
    <property type="entry name" value="SASP_sf_alpha/beta"/>
</dbReference>
<dbReference type="PANTHER" id="PTHR36107">
    <property type="entry name" value="SMALL, ACID-SOLUBLE SPORE PROTEIN A"/>
    <property type="match status" value="1"/>
</dbReference>
<proteinExistence type="inferred from homology"/>
<dbReference type="GO" id="GO:0030435">
    <property type="term" value="P:sporulation resulting in formation of a cellular spore"/>
    <property type="evidence" value="ECO:0007669"/>
    <property type="project" value="UniProtKB-KW"/>
</dbReference>
<keyword evidence="4" id="KW-0238">DNA-binding</keyword>
<name>A0A2T2WPB5_9FIRM</name>
<sequence>MARGSSTGNRPLVQGAGRALDQFKYEVAREIGLQGIEDGYWGEIPARQCGAVGGHMVRKMIEMAEQQMAGRTR</sequence>
<comment type="caution">
    <text evidence="5">The sequence shown here is derived from an EMBL/GenBank/DDBJ whole genome shotgun (WGS) entry which is preliminary data.</text>
</comment>
<accession>A0A2T2WPB5</accession>
<dbReference type="Gene3D" id="6.10.10.80">
    <property type="entry name" value="Small, acid-soluble spore protein, alpha/beta type-like"/>
    <property type="match status" value="1"/>
</dbReference>
<evidence type="ECO:0000256" key="3">
    <source>
        <dbReference type="ARBA" id="ARBA00022969"/>
    </source>
</evidence>
<organism evidence="5 6">
    <name type="scientific">Sulfobacillus acidophilus</name>
    <dbReference type="NCBI Taxonomy" id="53633"/>
    <lineage>
        <taxon>Bacteria</taxon>
        <taxon>Bacillati</taxon>
        <taxon>Bacillota</taxon>
        <taxon>Clostridia</taxon>
        <taxon>Eubacteriales</taxon>
        <taxon>Clostridiales Family XVII. Incertae Sedis</taxon>
        <taxon>Sulfobacillus</taxon>
    </lineage>
</organism>
<dbReference type="PROSITE" id="PS00304">
    <property type="entry name" value="SASP_1"/>
    <property type="match status" value="1"/>
</dbReference>
<evidence type="ECO:0000313" key="6">
    <source>
        <dbReference type="Proteomes" id="UP000241848"/>
    </source>
</evidence>
<evidence type="ECO:0000313" key="5">
    <source>
        <dbReference type="EMBL" id="PSR24063.1"/>
    </source>
</evidence>
<reference evidence="5 6" key="1">
    <citation type="journal article" date="2014" name="BMC Genomics">
        <title>Comparison of environmental and isolate Sulfobacillus genomes reveals diverse carbon, sulfur, nitrogen, and hydrogen metabolisms.</title>
        <authorList>
            <person name="Justice N.B."/>
            <person name="Norman A."/>
            <person name="Brown C.T."/>
            <person name="Singh A."/>
            <person name="Thomas B.C."/>
            <person name="Banfield J.F."/>
        </authorList>
    </citation>
    <scope>NUCLEOTIDE SEQUENCE [LARGE SCALE GENOMIC DNA]</scope>
    <source>
        <strain evidence="5">AMDSBA3</strain>
    </source>
</reference>
<dbReference type="GO" id="GO:0003690">
    <property type="term" value="F:double-stranded DNA binding"/>
    <property type="evidence" value="ECO:0007669"/>
    <property type="project" value="InterPro"/>
</dbReference>
<comment type="similarity">
    <text evidence="2">Belongs to the alpha/beta-type SASP family.</text>
</comment>
<evidence type="ECO:0000256" key="2">
    <source>
        <dbReference type="ARBA" id="ARBA00005442"/>
    </source>
</evidence>
<evidence type="ECO:0000256" key="1">
    <source>
        <dbReference type="ARBA" id="ARBA00003863"/>
    </source>
</evidence>
<gene>
    <name evidence="5" type="ORF">C7B45_00125</name>
</gene>
<dbReference type="InterPro" id="IPR001448">
    <property type="entry name" value="SASP_alpha/beta-type"/>
</dbReference>
<dbReference type="PROSITE" id="PS00684">
    <property type="entry name" value="SASP_2"/>
    <property type="match status" value="1"/>
</dbReference>
<dbReference type="EMBL" id="PXYV01000001">
    <property type="protein sequence ID" value="PSR24063.1"/>
    <property type="molecule type" value="Genomic_DNA"/>
</dbReference>
<dbReference type="Proteomes" id="UP000241848">
    <property type="component" value="Unassembled WGS sequence"/>
</dbReference>
<evidence type="ECO:0000256" key="4">
    <source>
        <dbReference type="ARBA" id="ARBA00023125"/>
    </source>
</evidence>
<dbReference type="AlphaFoldDB" id="A0A2T2WPB5"/>
<keyword evidence="3" id="KW-0749">Sporulation</keyword>
<dbReference type="PANTHER" id="PTHR36107:SF1">
    <property type="entry name" value="SMALL, ACID-SOLUBLE SPORE PROTEIN A"/>
    <property type="match status" value="1"/>
</dbReference>